<dbReference type="Proteomes" id="UP000777265">
    <property type="component" value="Unassembled WGS sequence"/>
</dbReference>
<evidence type="ECO:0000256" key="2">
    <source>
        <dbReference type="ARBA" id="ARBA00052296"/>
    </source>
</evidence>
<dbReference type="InterPro" id="IPR016300">
    <property type="entry name" value="ATPase_ArsA/GET3"/>
</dbReference>
<evidence type="ECO:0000313" key="5">
    <source>
        <dbReference type="EMBL" id="NLW35050.1"/>
    </source>
</evidence>
<evidence type="ECO:0000256" key="3">
    <source>
        <dbReference type="ARBA" id="ARBA00066752"/>
    </source>
</evidence>
<reference evidence="5" key="2">
    <citation type="submission" date="2020-01" db="EMBL/GenBank/DDBJ databases">
        <authorList>
            <person name="Campanaro S."/>
        </authorList>
    </citation>
    <scope>NUCLEOTIDE SEQUENCE</scope>
    <source>
        <strain evidence="5">AS06rmzACSIP_7</strain>
    </source>
</reference>
<evidence type="ECO:0000256" key="1">
    <source>
        <dbReference type="ARBA" id="ARBA00011040"/>
    </source>
</evidence>
<gene>
    <name evidence="5" type="ORF">GXY80_06145</name>
</gene>
<comment type="catalytic activity">
    <reaction evidence="2">
        <text>arsenite(in) + ATP + H2O = arsenite(out) + ADP + phosphate + H(+)</text>
        <dbReference type="Rhea" id="RHEA:11348"/>
        <dbReference type="ChEBI" id="CHEBI:15377"/>
        <dbReference type="ChEBI" id="CHEBI:15378"/>
        <dbReference type="ChEBI" id="CHEBI:29242"/>
        <dbReference type="ChEBI" id="CHEBI:30616"/>
        <dbReference type="ChEBI" id="CHEBI:43474"/>
        <dbReference type="ChEBI" id="CHEBI:456216"/>
        <dbReference type="EC" id="7.3.2.7"/>
    </reaction>
</comment>
<sequence length="318" mass="35768">MGLVNIENKDVKLIMVGGKGGVGKTTCASAVALKLAMNGERVLVISSDPAPSLSDIFEVSIGSEETRITEGYPLYGLEIASDVVLAKWKERFGAEIYEVISSFANVDYDFVDYIGTAPGIEEEYMLSFIIELVESGKYDVVVWDTAPAGHTLRLLRLPHLFLKHMEAATKFYMNMYGYLEKLKDAVRFKASKRSLLEIIGSWEALSERIVEFIRDERITKYLIVTIPEALGVKLTERVILEFKENMLNVENIVINYVVKDADCDFHKARKAMQEHYMDFLKSTYKGTNIATLFLSPYEVKGLERIADVAEALFPSSRG</sequence>
<organism evidence="5 6">
    <name type="scientific">Syntrophorhabdus aromaticivorans</name>
    <dbReference type="NCBI Taxonomy" id="328301"/>
    <lineage>
        <taxon>Bacteria</taxon>
        <taxon>Pseudomonadati</taxon>
        <taxon>Thermodesulfobacteriota</taxon>
        <taxon>Syntrophorhabdia</taxon>
        <taxon>Syntrophorhabdales</taxon>
        <taxon>Syntrophorhabdaceae</taxon>
        <taxon>Syntrophorhabdus</taxon>
    </lineage>
</organism>
<feature type="domain" description="ArsA/GET3 Anion-transporting ATPase-like" evidence="4">
    <location>
        <begin position="12"/>
        <end position="312"/>
    </location>
</feature>
<dbReference type="PANTHER" id="PTHR10803:SF3">
    <property type="entry name" value="ATPASE GET3"/>
    <property type="match status" value="1"/>
</dbReference>
<dbReference type="NCBIfam" id="TIGR00345">
    <property type="entry name" value="GET3_arsA_TRC40"/>
    <property type="match status" value="1"/>
</dbReference>
<name>A0A971M387_9BACT</name>
<dbReference type="EMBL" id="JAAYEE010000101">
    <property type="protein sequence ID" value="NLW35050.1"/>
    <property type="molecule type" value="Genomic_DNA"/>
</dbReference>
<accession>A0A971M387</accession>
<dbReference type="GO" id="GO:0015446">
    <property type="term" value="F:ATPase-coupled arsenite transmembrane transporter activity"/>
    <property type="evidence" value="ECO:0007669"/>
    <property type="project" value="UniProtKB-EC"/>
</dbReference>
<dbReference type="GO" id="GO:0016887">
    <property type="term" value="F:ATP hydrolysis activity"/>
    <property type="evidence" value="ECO:0007669"/>
    <property type="project" value="InterPro"/>
</dbReference>
<dbReference type="InterPro" id="IPR025723">
    <property type="entry name" value="ArsA/GET3_ATPase-like"/>
</dbReference>
<dbReference type="AlphaFoldDB" id="A0A971M387"/>
<protein>
    <recommendedName>
        <fullName evidence="3">arsenite-transporting ATPase</fullName>
        <ecNumber evidence="3">7.3.2.7</ecNumber>
    </recommendedName>
</protein>
<dbReference type="SUPFAM" id="SSF52540">
    <property type="entry name" value="P-loop containing nucleoside triphosphate hydrolases"/>
    <property type="match status" value="1"/>
</dbReference>
<dbReference type="Gene3D" id="3.40.50.300">
    <property type="entry name" value="P-loop containing nucleotide triphosphate hydrolases"/>
    <property type="match status" value="1"/>
</dbReference>
<dbReference type="PANTHER" id="PTHR10803">
    <property type="entry name" value="ARSENICAL PUMP-DRIVING ATPASE ARSENITE-TRANSLOCATING ATPASE"/>
    <property type="match status" value="1"/>
</dbReference>
<evidence type="ECO:0000259" key="4">
    <source>
        <dbReference type="Pfam" id="PF02374"/>
    </source>
</evidence>
<dbReference type="InterPro" id="IPR027417">
    <property type="entry name" value="P-loop_NTPase"/>
</dbReference>
<dbReference type="EC" id="7.3.2.7" evidence="3"/>
<proteinExistence type="inferred from homology"/>
<evidence type="ECO:0000313" key="6">
    <source>
        <dbReference type="Proteomes" id="UP000777265"/>
    </source>
</evidence>
<reference evidence="5" key="1">
    <citation type="journal article" date="2020" name="Biotechnol. Biofuels">
        <title>New insights from the biogas microbiome by comprehensive genome-resolved metagenomics of nearly 1600 species originating from multiple anaerobic digesters.</title>
        <authorList>
            <person name="Campanaro S."/>
            <person name="Treu L."/>
            <person name="Rodriguez-R L.M."/>
            <person name="Kovalovszki A."/>
            <person name="Ziels R.M."/>
            <person name="Maus I."/>
            <person name="Zhu X."/>
            <person name="Kougias P.G."/>
            <person name="Basile A."/>
            <person name="Luo G."/>
            <person name="Schluter A."/>
            <person name="Konstantinidis K.T."/>
            <person name="Angelidaki I."/>
        </authorList>
    </citation>
    <scope>NUCLEOTIDE SEQUENCE</scope>
    <source>
        <strain evidence="5">AS06rmzACSIP_7</strain>
    </source>
</reference>
<comment type="caution">
    <text evidence="5">The sequence shown here is derived from an EMBL/GenBank/DDBJ whole genome shotgun (WGS) entry which is preliminary data.</text>
</comment>
<dbReference type="Pfam" id="PF02374">
    <property type="entry name" value="ArsA_ATPase"/>
    <property type="match status" value="1"/>
</dbReference>
<dbReference type="GO" id="GO:0005524">
    <property type="term" value="F:ATP binding"/>
    <property type="evidence" value="ECO:0007669"/>
    <property type="project" value="InterPro"/>
</dbReference>
<dbReference type="CDD" id="cd02035">
    <property type="entry name" value="ArsA"/>
    <property type="match status" value="1"/>
</dbReference>
<comment type="similarity">
    <text evidence="1">Belongs to the arsA ATPase family.</text>
</comment>